<keyword evidence="2" id="KW-1185">Reference proteome</keyword>
<protein>
    <submittedName>
        <fullName evidence="1">Uncharacterized protein</fullName>
    </submittedName>
</protein>
<name>A0A3E1RAN0_9BURK</name>
<dbReference type="EMBL" id="QFZK01000013">
    <property type="protein sequence ID" value="RFO95710.1"/>
    <property type="molecule type" value="Genomic_DNA"/>
</dbReference>
<accession>A0A3E1RAN0</accession>
<evidence type="ECO:0000313" key="1">
    <source>
        <dbReference type="EMBL" id="RFO95710.1"/>
    </source>
</evidence>
<sequence length="74" mass="7627">MAHMELNLAAAAIALTAYALTKLNADVADYSHPGCPDAPAVLQLAGVKAPSPIKAWLRVRGESAIALSLALQCT</sequence>
<organism evidence="1 2">
    <name type="scientific">Rhodoferax lacus</name>
    <dbReference type="NCBI Taxonomy" id="2184758"/>
    <lineage>
        <taxon>Bacteria</taxon>
        <taxon>Pseudomonadati</taxon>
        <taxon>Pseudomonadota</taxon>
        <taxon>Betaproteobacteria</taxon>
        <taxon>Burkholderiales</taxon>
        <taxon>Comamonadaceae</taxon>
        <taxon>Rhodoferax</taxon>
    </lineage>
</organism>
<dbReference type="AlphaFoldDB" id="A0A3E1RAN0"/>
<reference evidence="1 2" key="1">
    <citation type="submission" date="2018-05" db="EMBL/GenBank/DDBJ databases">
        <title>Rhodoferax soyangensis sp.nov., isolated from an oligotrophic freshwater lake.</title>
        <authorList>
            <person name="Park M."/>
        </authorList>
    </citation>
    <scope>NUCLEOTIDE SEQUENCE [LARGE SCALE GENOMIC DNA]</scope>
    <source>
        <strain evidence="1 2">IMCC26218</strain>
    </source>
</reference>
<gene>
    <name evidence="1" type="ORF">DIC66_17095</name>
</gene>
<proteinExistence type="predicted"/>
<comment type="caution">
    <text evidence="1">The sequence shown here is derived from an EMBL/GenBank/DDBJ whole genome shotgun (WGS) entry which is preliminary data.</text>
</comment>
<evidence type="ECO:0000313" key="2">
    <source>
        <dbReference type="Proteomes" id="UP000260665"/>
    </source>
</evidence>
<dbReference type="Proteomes" id="UP000260665">
    <property type="component" value="Unassembled WGS sequence"/>
</dbReference>